<protein>
    <submittedName>
        <fullName evidence="1">Uncharacterized protein</fullName>
    </submittedName>
</protein>
<sequence>MKMRSRLDFDEPTDEILNGVPVRVPNVIGMDQWQARDELAEPGLPGLLLRLPGLLGHGGLGRCGRAEPGAPVR</sequence>
<name>A0ABQ6IDY4_9MICO</name>
<keyword evidence="2" id="KW-1185">Reference proteome</keyword>
<comment type="caution">
    <text evidence="1">The sequence shown here is derived from an EMBL/GenBank/DDBJ whole genome shotgun (WGS) entry which is preliminary data.</text>
</comment>
<accession>A0ABQ6IDY4</accession>
<gene>
    <name evidence="1" type="ORF">GCM10025876_21640</name>
</gene>
<reference evidence="2" key="1">
    <citation type="journal article" date="2019" name="Int. J. Syst. Evol. Microbiol.">
        <title>The Global Catalogue of Microorganisms (GCM) 10K type strain sequencing project: providing services to taxonomists for standard genome sequencing and annotation.</title>
        <authorList>
            <consortium name="The Broad Institute Genomics Platform"/>
            <consortium name="The Broad Institute Genome Sequencing Center for Infectious Disease"/>
            <person name="Wu L."/>
            <person name="Ma J."/>
        </authorList>
    </citation>
    <scope>NUCLEOTIDE SEQUENCE [LARGE SCALE GENOMIC DNA]</scope>
    <source>
        <strain evidence="2">NBRC 112299</strain>
    </source>
</reference>
<organism evidence="1 2">
    <name type="scientific">Demequina litorisediminis</name>
    <dbReference type="NCBI Taxonomy" id="1849022"/>
    <lineage>
        <taxon>Bacteria</taxon>
        <taxon>Bacillati</taxon>
        <taxon>Actinomycetota</taxon>
        <taxon>Actinomycetes</taxon>
        <taxon>Micrococcales</taxon>
        <taxon>Demequinaceae</taxon>
        <taxon>Demequina</taxon>
    </lineage>
</organism>
<dbReference type="Proteomes" id="UP001157125">
    <property type="component" value="Unassembled WGS sequence"/>
</dbReference>
<evidence type="ECO:0000313" key="2">
    <source>
        <dbReference type="Proteomes" id="UP001157125"/>
    </source>
</evidence>
<proteinExistence type="predicted"/>
<dbReference type="EMBL" id="BSUN01000001">
    <property type="protein sequence ID" value="GMA35960.1"/>
    <property type="molecule type" value="Genomic_DNA"/>
</dbReference>
<evidence type="ECO:0000313" key="1">
    <source>
        <dbReference type="EMBL" id="GMA35960.1"/>
    </source>
</evidence>